<keyword evidence="3" id="KW-1185">Reference proteome</keyword>
<dbReference type="EMBL" id="KE123955">
    <property type="protein sequence ID" value="EPB88163.1"/>
    <property type="molecule type" value="Genomic_DNA"/>
</dbReference>
<gene>
    <name evidence="2" type="ORF">HMPREF1544_04995</name>
</gene>
<evidence type="ECO:0000313" key="2">
    <source>
        <dbReference type="EMBL" id="EPB88163.1"/>
    </source>
</evidence>
<dbReference type="AlphaFoldDB" id="S2JZA1"/>
<name>S2JZA1_MUCC1</name>
<dbReference type="InParanoid" id="S2JZA1"/>
<feature type="compositionally biased region" description="Polar residues" evidence="1">
    <location>
        <begin position="324"/>
        <end position="352"/>
    </location>
</feature>
<accession>S2JZA1</accession>
<proteinExistence type="predicted"/>
<feature type="compositionally biased region" description="Basic residues" evidence="1">
    <location>
        <begin position="98"/>
        <end position="109"/>
    </location>
</feature>
<evidence type="ECO:0000256" key="1">
    <source>
        <dbReference type="SAM" id="MobiDB-lite"/>
    </source>
</evidence>
<feature type="region of interest" description="Disordered" evidence="1">
    <location>
        <begin position="83"/>
        <end position="183"/>
    </location>
</feature>
<feature type="region of interest" description="Disordered" evidence="1">
    <location>
        <begin position="1"/>
        <end position="56"/>
    </location>
</feature>
<organism evidence="2 3">
    <name type="scientific">Mucor circinelloides f. circinelloides (strain 1006PhL)</name>
    <name type="common">Mucormycosis agent</name>
    <name type="synonym">Calyptromyces circinelloides</name>
    <dbReference type="NCBI Taxonomy" id="1220926"/>
    <lineage>
        <taxon>Eukaryota</taxon>
        <taxon>Fungi</taxon>
        <taxon>Fungi incertae sedis</taxon>
        <taxon>Mucoromycota</taxon>
        <taxon>Mucoromycotina</taxon>
        <taxon>Mucoromycetes</taxon>
        <taxon>Mucorales</taxon>
        <taxon>Mucorineae</taxon>
        <taxon>Mucoraceae</taxon>
        <taxon>Mucor</taxon>
    </lineage>
</organism>
<evidence type="ECO:0000313" key="3">
    <source>
        <dbReference type="Proteomes" id="UP000014254"/>
    </source>
</evidence>
<protein>
    <submittedName>
        <fullName evidence="2">Uncharacterized protein</fullName>
    </submittedName>
</protein>
<feature type="compositionally biased region" description="Polar residues" evidence="1">
    <location>
        <begin position="307"/>
        <end position="317"/>
    </location>
</feature>
<feature type="compositionally biased region" description="Low complexity" evidence="1">
    <location>
        <begin position="566"/>
        <end position="580"/>
    </location>
</feature>
<feature type="compositionally biased region" description="Low complexity" evidence="1">
    <location>
        <begin position="283"/>
        <end position="294"/>
    </location>
</feature>
<dbReference type="VEuPathDB" id="FungiDB:HMPREF1544_04995"/>
<feature type="compositionally biased region" description="Low complexity" evidence="1">
    <location>
        <begin position="236"/>
        <end position="247"/>
    </location>
</feature>
<reference evidence="3" key="1">
    <citation type="submission" date="2013-05" db="EMBL/GenBank/DDBJ databases">
        <title>The Genome sequence of Mucor circinelloides f. circinelloides 1006PhL.</title>
        <authorList>
            <consortium name="The Broad Institute Genomics Platform"/>
            <person name="Cuomo C."/>
            <person name="Earl A."/>
            <person name="Findley K."/>
            <person name="Lee S.C."/>
            <person name="Walker B."/>
            <person name="Young S."/>
            <person name="Zeng Q."/>
            <person name="Gargeya S."/>
            <person name="Fitzgerald M."/>
            <person name="Haas B."/>
            <person name="Abouelleil A."/>
            <person name="Allen A.W."/>
            <person name="Alvarado L."/>
            <person name="Arachchi H.M."/>
            <person name="Berlin A.M."/>
            <person name="Chapman S.B."/>
            <person name="Gainer-Dewar J."/>
            <person name="Goldberg J."/>
            <person name="Griggs A."/>
            <person name="Gujja S."/>
            <person name="Hansen M."/>
            <person name="Howarth C."/>
            <person name="Imamovic A."/>
            <person name="Ireland A."/>
            <person name="Larimer J."/>
            <person name="McCowan C."/>
            <person name="Murphy C."/>
            <person name="Pearson M."/>
            <person name="Poon T.W."/>
            <person name="Priest M."/>
            <person name="Roberts A."/>
            <person name="Saif S."/>
            <person name="Shea T."/>
            <person name="Sisk P."/>
            <person name="Sykes S."/>
            <person name="Wortman J."/>
            <person name="Nusbaum C."/>
            <person name="Birren B."/>
        </authorList>
    </citation>
    <scope>NUCLEOTIDE SEQUENCE [LARGE SCALE GENOMIC DNA]</scope>
    <source>
        <strain evidence="3">1006PhL</strain>
    </source>
</reference>
<dbReference type="OrthoDB" id="2273669at2759"/>
<feature type="compositionally biased region" description="Polar residues" evidence="1">
    <location>
        <begin position="391"/>
        <end position="413"/>
    </location>
</feature>
<feature type="region of interest" description="Disordered" evidence="1">
    <location>
        <begin position="547"/>
        <end position="581"/>
    </location>
</feature>
<dbReference type="STRING" id="1220926.S2JZA1"/>
<feature type="compositionally biased region" description="Low complexity" evidence="1">
    <location>
        <begin position="147"/>
        <end position="156"/>
    </location>
</feature>
<feature type="compositionally biased region" description="Low complexity" evidence="1">
    <location>
        <begin position="353"/>
        <end position="369"/>
    </location>
</feature>
<feature type="compositionally biased region" description="Pro residues" evidence="1">
    <location>
        <begin position="132"/>
        <end position="146"/>
    </location>
</feature>
<dbReference type="eggNOG" id="ENOG502TA34">
    <property type="taxonomic scope" value="Eukaryota"/>
</dbReference>
<dbReference type="OMA" id="RIGATIC"/>
<feature type="compositionally biased region" description="Polar residues" evidence="1">
    <location>
        <begin position="169"/>
        <end position="183"/>
    </location>
</feature>
<feature type="compositionally biased region" description="Polar residues" evidence="1">
    <location>
        <begin position="554"/>
        <end position="565"/>
    </location>
</feature>
<feature type="region of interest" description="Disordered" evidence="1">
    <location>
        <begin position="236"/>
        <end position="456"/>
    </location>
</feature>
<sequence>MSDCSDDEYGPITASWGTQAPVEPAKPTGWDSLIDPNVKVGPNDVGSGNLHRRGTNYKPINEELILAHRKNIQVPKKKMLEAIRQTEMTLGLPESKEKPRKGKPKKKATGKPTPDKLSHTRPYAPTTNYVSAPPPPSTTRPPPPPSTNGSSWSNTNLVDTPFWEKKNNVPPTIQSYNQSNNKPVDNKAWAAAVKEVTSGPYDLDDNSPTGWAVADKLSRSSNTEKTKPAAKVTWASNSDVDNSVNDNWGPAKTRDHSENKWGYVKAGGTGNDKTLPLDTSWESSQSQASTTNNQVMSNDKSGRNERQSSANSWNKFTPTEAPVISSNNNDWGSVSNGSNLGTATNSNQWTKPSTATTNSTANTAAANSTDAWGLFDNQQQNGDLGSPHVNAASNWGSTYTTAQSNTYPNNQHIPSDKPSWLNHIPDKRPESQSSRFSDPRKQRYSENPVDIPEPVNYRRDGRIAPLKTAPPPPPENSLLISIKVELSESIKVMVDIRELDDPYKLAVDFGVKNNVNSPKVIEALTKLFTAQKELGLKKKNQRLQRRVQPKNYDSVYNQSSPSTKFSTYSRPPSAAPSPTSFARKVYY</sequence>
<dbReference type="Proteomes" id="UP000014254">
    <property type="component" value="Unassembled WGS sequence"/>
</dbReference>